<comment type="caution">
    <text evidence="1">The sequence shown here is derived from an EMBL/GenBank/DDBJ whole genome shotgun (WGS) entry which is preliminary data.</text>
</comment>
<gene>
    <name evidence="1" type="ORF">LWC34_30405</name>
</gene>
<reference evidence="1 2" key="1">
    <citation type="submission" date="2021-12" db="EMBL/GenBank/DDBJ databases">
        <title>Genome sequence of Kibdelosporangium philippinense ATCC 49844.</title>
        <authorList>
            <person name="Fedorov E.A."/>
            <person name="Omeragic M."/>
            <person name="Shalygina K.F."/>
            <person name="Maclea K.S."/>
        </authorList>
    </citation>
    <scope>NUCLEOTIDE SEQUENCE [LARGE SCALE GENOMIC DNA]</scope>
    <source>
        <strain evidence="1 2">ATCC 49844</strain>
    </source>
</reference>
<organism evidence="1 2">
    <name type="scientific">Kibdelosporangium philippinense</name>
    <dbReference type="NCBI Taxonomy" id="211113"/>
    <lineage>
        <taxon>Bacteria</taxon>
        <taxon>Bacillati</taxon>
        <taxon>Actinomycetota</taxon>
        <taxon>Actinomycetes</taxon>
        <taxon>Pseudonocardiales</taxon>
        <taxon>Pseudonocardiaceae</taxon>
        <taxon>Kibdelosporangium</taxon>
    </lineage>
</organism>
<dbReference type="RefSeq" id="WP_233728499.1">
    <property type="nucleotide sequence ID" value="NZ_JAJVCN010000002.1"/>
</dbReference>
<evidence type="ECO:0000313" key="1">
    <source>
        <dbReference type="EMBL" id="MCE7007108.1"/>
    </source>
</evidence>
<dbReference type="EMBL" id="JAJVCN010000002">
    <property type="protein sequence ID" value="MCE7007108.1"/>
    <property type="molecule type" value="Genomic_DNA"/>
</dbReference>
<name>A0ABS8ZJ10_9PSEU</name>
<accession>A0ABS8ZJ10</accession>
<proteinExistence type="predicted"/>
<evidence type="ECO:0000313" key="2">
    <source>
        <dbReference type="Proteomes" id="UP001521150"/>
    </source>
</evidence>
<keyword evidence="2" id="KW-1185">Reference proteome</keyword>
<dbReference type="Proteomes" id="UP001521150">
    <property type="component" value="Unassembled WGS sequence"/>
</dbReference>
<sequence length="65" mass="7451">MLRGRACSESVEAIQRDLIIRTGKHKGRNLSLTKNRIATKVTCRIDHLLHTKIIDLDMTPLRDNL</sequence>
<protein>
    <submittedName>
        <fullName evidence="1">Uncharacterized protein</fullName>
    </submittedName>
</protein>